<name>A0A1F6VLG6_9BACT</name>
<dbReference type="EMBL" id="MFTT01000008">
    <property type="protein sequence ID" value="OGI70389.1"/>
    <property type="molecule type" value="Genomic_DNA"/>
</dbReference>
<organism evidence="2 3">
    <name type="scientific">Candidatus Nomurabacteria bacterium RIFCSPHIGHO2_01_FULL_42_16</name>
    <dbReference type="NCBI Taxonomy" id="1801743"/>
    <lineage>
        <taxon>Bacteria</taxon>
        <taxon>Candidatus Nomuraibacteriota</taxon>
    </lineage>
</organism>
<sequence length="129" mass="15186">MQKKILNQILFLIVVIFFLNLLAMKFYWYWSIPWFDMLMHFLGGLFISLVLLWLNYFRGLLGSFSKKKAILIAILGTLVIGLLWEIFEFSLDTFITEKSWDMADTLSDLFFDLLGAGIGTIYYYARLKE</sequence>
<keyword evidence="1" id="KW-0812">Transmembrane</keyword>
<protein>
    <recommendedName>
        <fullName evidence="4">VanZ-like domain-containing protein</fullName>
    </recommendedName>
</protein>
<dbReference type="Proteomes" id="UP000178059">
    <property type="component" value="Unassembled WGS sequence"/>
</dbReference>
<dbReference type="Pfam" id="PF09997">
    <property type="entry name" value="DUF2238"/>
    <property type="match status" value="1"/>
</dbReference>
<keyword evidence="1" id="KW-0472">Membrane</keyword>
<feature type="transmembrane region" description="Helical" evidence="1">
    <location>
        <begin position="37"/>
        <end position="57"/>
    </location>
</feature>
<feature type="transmembrane region" description="Helical" evidence="1">
    <location>
        <begin position="69"/>
        <end position="87"/>
    </location>
</feature>
<dbReference type="AlphaFoldDB" id="A0A1F6VLG6"/>
<evidence type="ECO:0000256" key="1">
    <source>
        <dbReference type="SAM" id="Phobius"/>
    </source>
</evidence>
<gene>
    <name evidence="2" type="ORF">A2824_02340</name>
</gene>
<proteinExistence type="predicted"/>
<feature type="transmembrane region" description="Helical" evidence="1">
    <location>
        <begin position="107"/>
        <end position="125"/>
    </location>
</feature>
<feature type="transmembrane region" description="Helical" evidence="1">
    <location>
        <begin position="9"/>
        <end position="31"/>
    </location>
</feature>
<evidence type="ECO:0000313" key="2">
    <source>
        <dbReference type="EMBL" id="OGI70389.1"/>
    </source>
</evidence>
<keyword evidence="1" id="KW-1133">Transmembrane helix</keyword>
<evidence type="ECO:0000313" key="3">
    <source>
        <dbReference type="Proteomes" id="UP000178059"/>
    </source>
</evidence>
<reference evidence="2 3" key="1">
    <citation type="journal article" date="2016" name="Nat. Commun.">
        <title>Thousands of microbial genomes shed light on interconnected biogeochemical processes in an aquifer system.</title>
        <authorList>
            <person name="Anantharaman K."/>
            <person name="Brown C.T."/>
            <person name="Hug L.A."/>
            <person name="Sharon I."/>
            <person name="Castelle C.J."/>
            <person name="Probst A.J."/>
            <person name="Thomas B.C."/>
            <person name="Singh A."/>
            <person name="Wilkins M.J."/>
            <person name="Karaoz U."/>
            <person name="Brodie E.L."/>
            <person name="Williams K.H."/>
            <person name="Hubbard S.S."/>
            <person name="Banfield J.F."/>
        </authorList>
    </citation>
    <scope>NUCLEOTIDE SEQUENCE [LARGE SCALE GENOMIC DNA]</scope>
</reference>
<dbReference type="InterPro" id="IPR014509">
    <property type="entry name" value="YjdF-like"/>
</dbReference>
<dbReference type="STRING" id="1801743.A2824_02340"/>
<comment type="caution">
    <text evidence="2">The sequence shown here is derived from an EMBL/GenBank/DDBJ whole genome shotgun (WGS) entry which is preliminary data.</text>
</comment>
<evidence type="ECO:0008006" key="4">
    <source>
        <dbReference type="Google" id="ProtNLM"/>
    </source>
</evidence>
<accession>A0A1F6VLG6</accession>